<dbReference type="Gene3D" id="1.10.10.1100">
    <property type="entry name" value="BFD-like [2Fe-2S]-binding domain"/>
    <property type="match status" value="1"/>
</dbReference>
<dbReference type="InterPro" id="IPR007419">
    <property type="entry name" value="BFD-like_2Fe2S-bd_dom"/>
</dbReference>
<dbReference type="Pfam" id="PF04324">
    <property type="entry name" value="Fer2_BFD"/>
    <property type="match status" value="1"/>
</dbReference>
<gene>
    <name evidence="2" type="ORF">MBESOW_P1484</name>
</gene>
<organism evidence="2 3">
    <name type="scientific">Sphingobium xenophagum</name>
    <dbReference type="NCBI Taxonomy" id="121428"/>
    <lineage>
        <taxon>Bacteria</taxon>
        <taxon>Pseudomonadati</taxon>
        <taxon>Pseudomonadota</taxon>
        <taxon>Alphaproteobacteria</taxon>
        <taxon>Sphingomonadales</taxon>
        <taxon>Sphingomonadaceae</taxon>
        <taxon>Sphingobium</taxon>
    </lineage>
</organism>
<dbReference type="STRING" id="1192759.GCA_000277525_01964"/>
<dbReference type="EMBL" id="BBQY01000004">
    <property type="protein sequence ID" value="GBH30230.1"/>
    <property type="molecule type" value="Genomic_DNA"/>
</dbReference>
<dbReference type="AlphaFoldDB" id="A0A401J0S8"/>
<sequence>MALAQPDPRPTAKDSQEQLITIATYYHLRYLSPYQESVSMVVCVCNAIREKDLKEAVRDGADTPCSAYARFGRRPKCGQCVPFARTIIAAERASA</sequence>
<evidence type="ECO:0000259" key="1">
    <source>
        <dbReference type="Pfam" id="PF04324"/>
    </source>
</evidence>
<dbReference type="Proteomes" id="UP000290975">
    <property type="component" value="Unassembled WGS sequence"/>
</dbReference>
<name>A0A401J0S8_SPHXE</name>
<feature type="domain" description="BFD-like [2Fe-2S]-binding" evidence="1">
    <location>
        <begin position="41"/>
        <end position="89"/>
    </location>
</feature>
<dbReference type="InterPro" id="IPR041854">
    <property type="entry name" value="BFD-like_2Fe2S-bd_dom_sf"/>
</dbReference>
<evidence type="ECO:0000313" key="2">
    <source>
        <dbReference type="EMBL" id="GBH30230.1"/>
    </source>
</evidence>
<accession>A0A401J0S8</accession>
<reference evidence="2 3" key="1">
    <citation type="submission" date="2014-12" db="EMBL/GenBank/DDBJ databases">
        <title>Whole genome sequencing of Sphingobium xenophagum OW59.</title>
        <authorList>
            <person name="Ohta Y."/>
            <person name="Nishi S."/>
            <person name="Hatada Y."/>
        </authorList>
    </citation>
    <scope>NUCLEOTIDE SEQUENCE [LARGE SCALE GENOMIC DNA]</scope>
    <source>
        <strain evidence="2 3">OW59</strain>
    </source>
</reference>
<proteinExistence type="predicted"/>
<protein>
    <submittedName>
        <fullName evidence="2">Bacterioferritin-associated ferredoxin</fullName>
    </submittedName>
</protein>
<keyword evidence="3" id="KW-1185">Reference proteome</keyword>
<evidence type="ECO:0000313" key="3">
    <source>
        <dbReference type="Proteomes" id="UP000290975"/>
    </source>
</evidence>
<comment type="caution">
    <text evidence="2">The sequence shown here is derived from an EMBL/GenBank/DDBJ whole genome shotgun (WGS) entry which is preliminary data.</text>
</comment>